<dbReference type="PANTHER" id="PTHR24096:SF422">
    <property type="entry name" value="BCDNA.GH02901"/>
    <property type="match status" value="1"/>
</dbReference>
<dbReference type="SUPFAM" id="SSF56801">
    <property type="entry name" value="Acetyl-CoA synthetase-like"/>
    <property type="match status" value="1"/>
</dbReference>
<dbReference type="InterPro" id="IPR025110">
    <property type="entry name" value="AMP-bd_C"/>
</dbReference>
<dbReference type="Proteomes" id="UP000821853">
    <property type="component" value="Chromosome 8"/>
</dbReference>
<evidence type="ECO:0000313" key="2">
    <source>
        <dbReference type="EMBL" id="KAH9379631.1"/>
    </source>
</evidence>
<dbReference type="PANTHER" id="PTHR24096">
    <property type="entry name" value="LONG-CHAIN-FATTY-ACID--COA LIGASE"/>
    <property type="match status" value="1"/>
</dbReference>
<accession>A0A9J6GYX4</accession>
<dbReference type="Gene3D" id="3.30.300.30">
    <property type="match status" value="1"/>
</dbReference>
<proteinExistence type="predicted"/>
<dbReference type="GO" id="GO:0016405">
    <property type="term" value="F:CoA-ligase activity"/>
    <property type="evidence" value="ECO:0007669"/>
    <property type="project" value="TreeGrafter"/>
</dbReference>
<keyword evidence="3" id="KW-1185">Reference proteome</keyword>
<dbReference type="AlphaFoldDB" id="A0A9J6GYX4"/>
<dbReference type="EMBL" id="JABSTR010000010">
    <property type="protein sequence ID" value="KAH9379631.1"/>
    <property type="molecule type" value="Genomic_DNA"/>
</dbReference>
<sequence length="114" mass="12511">MDLNTRVSRRDCGFYDEGGRVHYIDRLKDAIKCLGFHVPTAELEQLISSLDEVREAAVVGLPSSEFQDAPVAFVVPTTSSEGCAGLAHKIKQHVAGEETFITTFAYCHHRSTAS</sequence>
<dbReference type="VEuPathDB" id="VectorBase:HLOH_064342"/>
<dbReference type="OrthoDB" id="6485306at2759"/>
<name>A0A9J6GYX4_HAELO</name>
<reference evidence="2 3" key="1">
    <citation type="journal article" date="2020" name="Cell">
        <title>Large-Scale Comparative Analyses of Tick Genomes Elucidate Their Genetic Diversity and Vector Capacities.</title>
        <authorList>
            <consortium name="Tick Genome and Microbiome Consortium (TIGMIC)"/>
            <person name="Jia N."/>
            <person name="Wang J."/>
            <person name="Shi W."/>
            <person name="Du L."/>
            <person name="Sun Y."/>
            <person name="Zhan W."/>
            <person name="Jiang J.F."/>
            <person name="Wang Q."/>
            <person name="Zhang B."/>
            <person name="Ji P."/>
            <person name="Bell-Sakyi L."/>
            <person name="Cui X.M."/>
            <person name="Yuan T.T."/>
            <person name="Jiang B.G."/>
            <person name="Yang W.F."/>
            <person name="Lam T.T."/>
            <person name="Chang Q.C."/>
            <person name="Ding S.J."/>
            <person name="Wang X.J."/>
            <person name="Zhu J.G."/>
            <person name="Ruan X.D."/>
            <person name="Zhao L."/>
            <person name="Wei J.T."/>
            <person name="Ye R.Z."/>
            <person name="Que T.C."/>
            <person name="Du C.H."/>
            <person name="Zhou Y.H."/>
            <person name="Cheng J.X."/>
            <person name="Dai P.F."/>
            <person name="Guo W.B."/>
            <person name="Han X.H."/>
            <person name="Huang E.J."/>
            <person name="Li L.F."/>
            <person name="Wei W."/>
            <person name="Gao Y.C."/>
            <person name="Liu J.Z."/>
            <person name="Shao H.Z."/>
            <person name="Wang X."/>
            <person name="Wang C.C."/>
            <person name="Yang T.C."/>
            <person name="Huo Q.B."/>
            <person name="Li W."/>
            <person name="Chen H.Y."/>
            <person name="Chen S.E."/>
            <person name="Zhou L.G."/>
            <person name="Ni X.B."/>
            <person name="Tian J.H."/>
            <person name="Sheng Y."/>
            <person name="Liu T."/>
            <person name="Pan Y.S."/>
            <person name="Xia L.Y."/>
            <person name="Li J."/>
            <person name="Zhao F."/>
            <person name="Cao W.C."/>
        </authorList>
    </citation>
    <scope>NUCLEOTIDE SEQUENCE [LARGE SCALE GENOMIC DNA]</scope>
    <source>
        <strain evidence="2">HaeL-2018</strain>
    </source>
</reference>
<comment type="caution">
    <text evidence="2">The sequence shown here is derived from an EMBL/GenBank/DDBJ whole genome shotgun (WGS) entry which is preliminary data.</text>
</comment>
<organism evidence="2 3">
    <name type="scientific">Haemaphysalis longicornis</name>
    <name type="common">Bush tick</name>
    <dbReference type="NCBI Taxonomy" id="44386"/>
    <lineage>
        <taxon>Eukaryota</taxon>
        <taxon>Metazoa</taxon>
        <taxon>Ecdysozoa</taxon>
        <taxon>Arthropoda</taxon>
        <taxon>Chelicerata</taxon>
        <taxon>Arachnida</taxon>
        <taxon>Acari</taxon>
        <taxon>Parasitiformes</taxon>
        <taxon>Ixodida</taxon>
        <taxon>Ixodoidea</taxon>
        <taxon>Ixodidae</taxon>
        <taxon>Haemaphysalinae</taxon>
        <taxon>Haemaphysalis</taxon>
    </lineage>
</organism>
<gene>
    <name evidence="2" type="ORF">HPB48_020044</name>
</gene>
<dbReference type="InterPro" id="IPR045851">
    <property type="entry name" value="AMP-bd_C_sf"/>
</dbReference>
<evidence type="ECO:0000259" key="1">
    <source>
        <dbReference type="Pfam" id="PF13193"/>
    </source>
</evidence>
<dbReference type="Pfam" id="PF13193">
    <property type="entry name" value="AMP-binding_C"/>
    <property type="match status" value="1"/>
</dbReference>
<protein>
    <recommendedName>
        <fullName evidence="1">AMP-binding enzyme C-terminal domain-containing protein</fullName>
    </recommendedName>
</protein>
<feature type="domain" description="AMP-binding enzyme C-terminal" evidence="1">
    <location>
        <begin position="42"/>
        <end position="97"/>
    </location>
</feature>
<evidence type="ECO:0000313" key="3">
    <source>
        <dbReference type="Proteomes" id="UP000821853"/>
    </source>
</evidence>